<evidence type="ECO:0000256" key="1">
    <source>
        <dbReference type="ARBA" id="ARBA00000971"/>
    </source>
</evidence>
<dbReference type="Pfam" id="PF13145">
    <property type="entry name" value="Rotamase_2"/>
    <property type="match status" value="1"/>
</dbReference>
<evidence type="ECO:0000256" key="7">
    <source>
        <dbReference type="SAM" id="MobiDB-lite"/>
    </source>
</evidence>
<feature type="compositionally biased region" description="Pro residues" evidence="7">
    <location>
        <begin position="219"/>
        <end position="240"/>
    </location>
</feature>
<dbReference type="Pfam" id="PF13624">
    <property type="entry name" value="SurA_N_3"/>
    <property type="match status" value="1"/>
</dbReference>
<feature type="compositionally biased region" description="Low complexity" evidence="7">
    <location>
        <begin position="117"/>
        <end position="131"/>
    </location>
</feature>
<proteinExistence type="predicted"/>
<protein>
    <recommendedName>
        <fullName evidence="2">peptidylprolyl isomerase</fullName>
        <ecNumber evidence="2">5.2.1.8</ecNumber>
    </recommendedName>
</protein>
<evidence type="ECO:0000256" key="3">
    <source>
        <dbReference type="ARBA" id="ARBA00022729"/>
    </source>
</evidence>
<sequence length="598" mass="63059">MKRQFLAAALAGLVVGGCAQSRSAKLPDGSEGDPVGIVPIPSIHDTINRGGNPGVAKATLPDPSNPNWSGHPLISKRPATGLAPKIASSDGRSGAAAPTAAPAPATTRWSEPPRQLAAAPAAAAAPEAMPALPDPADDAAPLPPAAESDAAPASAEVITPVEATEPAAAPASEPPAAVAPAPAPVPAGEDPLLGPAPELMPAIDPAAAGVKAPEKPQAAPAPEPAPAVEPPPIEPAPAPGPSAAARPIPVRGDGAVQKVSATSAALAADVDDSQWKEAGRSAARVGDEVITLRELVYAVKETVRKQGGKASQLSREEQNMVAKHVLAGLIERSLLIQEAKHQLKGSDKQLAKVIEAADKFWHDEELPPLLRQNSVETEYQLRRKFEEEGRSLTAIQQNFRQEFLAHAFMQQKLGGKIEVGLPEMLEYYNQHIDDKENYRSAAIVWREILVDKRRHPTPAEARKKIDDLLVRLRKGEDFARLAAAESEGPTRTKAAGGLMETAPGSYIVAEVNKAIEALPLNTTSDVVEGPDSYHLLRVESRRAGGPASFAELQGPIRQALQVEKSEQERKALLAALRKKTIIKTIFDGTESDPNQVRR</sequence>
<dbReference type="SUPFAM" id="SSF54534">
    <property type="entry name" value="FKBP-like"/>
    <property type="match status" value="1"/>
</dbReference>
<evidence type="ECO:0000313" key="9">
    <source>
        <dbReference type="EMBL" id="MDG3006530.1"/>
    </source>
</evidence>
<dbReference type="EC" id="5.2.1.8" evidence="2"/>
<keyword evidence="4 6" id="KW-0697">Rotamase</keyword>
<keyword evidence="10" id="KW-1185">Reference proteome</keyword>
<dbReference type="EMBL" id="JARRAG010000002">
    <property type="protein sequence ID" value="MDG3006530.1"/>
    <property type="molecule type" value="Genomic_DNA"/>
</dbReference>
<evidence type="ECO:0000259" key="8">
    <source>
        <dbReference type="PROSITE" id="PS50198"/>
    </source>
</evidence>
<dbReference type="InterPro" id="IPR027304">
    <property type="entry name" value="Trigger_fact/SurA_dom_sf"/>
</dbReference>
<dbReference type="Proteomes" id="UP001216907">
    <property type="component" value="Unassembled WGS sequence"/>
</dbReference>
<feature type="domain" description="PpiC" evidence="8">
    <location>
        <begin position="440"/>
        <end position="540"/>
    </location>
</feature>
<dbReference type="InterPro" id="IPR000297">
    <property type="entry name" value="PPIase_PpiC"/>
</dbReference>
<dbReference type="InterPro" id="IPR050245">
    <property type="entry name" value="PrsA_foldase"/>
</dbReference>
<keyword evidence="3" id="KW-0732">Signal</keyword>
<gene>
    <name evidence="9" type="ORF">PZE19_22390</name>
</gene>
<dbReference type="InterPro" id="IPR046357">
    <property type="entry name" value="PPIase_dom_sf"/>
</dbReference>
<evidence type="ECO:0000313" key="10">
    <source>
        <dbReference type="Proteomes" id="UP001216907"/>
    </source>
</evidence>
<name>A0ABT6FG29_9BACT</name>
<feature type="compositionally biased region" description="Low complexity" evidence="7">
    <location>
        <begin position="145"/>
        <end position="180"/>
    </location>
</feature>
<dbReference type="Gene3D" id="3.10.50.40">
    <property type="match status" value="1"/>
</dbReference>
<accession>A0ABT6FG29</accession>
<dbReference type="GO" id="GO:0003755">
    <property type="term" value="F:peptidyl-prolyl cis-trans isomerase activity"/>
    <property type="evidence" value="ECO:0007669"/>
    <property type="project" value="UniProtKB-EC"/>
</dbReference>
<evidence type="ECO:0000256" key="2">
    <source>
        <dbReference type="ARBA" id="ARBA00013194"/>
    </source>
</evidence>
<evidence type="ECO:0000256" key="4">
    <source>
        <dbReference type="ARBA" id="ARBA00023110"/>
    </source>
</evidence>
<dbReference type="Gene3D" id="1.10.4030.10">
    <property type="entry name" value="Porin chaperone SurA, peptide-binding domain"/>
    <property type="match status" value="1"/>
</dbReference>
<evidence type="ECO:0000256" key="5">
    <source>
        <dbReference type="ARBA" id="ARBA00023235"/>
    </source>
</evidence>
<dbReference type="PANTHER" id="PTHR47245:SF1">
    <property type="entry name" value="FOLDASE PROTEIN PRSA"/>
    <property type="match status" value="1"/>
</dbReference>
<dbReference type="SUPFAM" id="SSF109998">
    <property type="entry name" value="Triger factor/SurA peptide-binding domain-like"/>
    <property type="match status" value="1"/>
</dbReference>
<feature type="region of interest" description="Disordered" evidence="7">
    <location>
        <begin position="49"/>
        <end position="249"/>
    </location>
</feature>
<dbReference type="PANTHER" id="PTHR47245">
    <property type="entry name" value="PEPTIDYLPROLYL ISOMERASE"/>
    <property type="match status" value="1"/>
</dbReference>
<reference evidence="9 10" key="1">
    <citation type="submission" date="2023-03" db="EMBL/GenBank/DDBJ databases">
        <title>Paludisphaera mucosa sp. nov. a novel planctomycete from northern fen.</title>
        <authorList>
            <person name="Ivanova A."/>
        </authorList>
    </citation>
    <scope>NUCLEOTIDE SEQUENCE [LARGE SCALE GENOMIC DNA]</scope>
    <source>
        <strain evidence="9 10">Pla2</strain>
    </source>
</reference>
<keyword evidence="5 6" id="KW-0413">Isomerase</keyword>
<feature type="compositionally biased region" description="Low complexity" evidence="7">
    <location>
        <begin position="95"/>
        <end position="107"/>
    </location>
</feature>
<organism evidence="9 10">
    <name type="scientific">Paludisphaera mucosa</name>
    <dbReference type="NCBI Taxonomy" id="3030827"/>
    <lineage>
        <taxon>Bacteria</taxon>
        <taxon>Pseudomonadati</taxon>
        <taxon>Planctomycetota</taxon>
        <taxon>Planctomycetia</taxon>
        <taxon>Isosphaerales</taxon>
        <taxon>Isosphaeraceae</taxon>
        <taxon>Paludisphaera</taxon>
    </lineage>
</organism>
<dbReference type="RefSeq" id="WP_277862826.1">
    <property type="nucleotide sequence ID" value="NZ_JARRAG010000002.1"/>
</dbReference>
<comment type="catalytic activity">
    <reaction evidence="1">
        <text>[protein]-peptidylproline (omega=180) = [protein]-peptidylproline (omega=0)</text>
        <dbReference type="Rhea" id="RHEA:16237"/>
        <dbReference type="Rhea" id="RHEA-COMP:10747"/>
        <dbReference type="Rhea" id="RHEA-COMP:10748"/>
        <dbReference type="ChEBI" id="CHEBI:83833"/>
        <dbReference type="ChEBI" id="CHEBI:83834"/>
        <dbReference type="EC" id="5.2.1.8"/>
    </reaction>
</comment>
<dbReference type="PROSITE" id="PS51257">
    <property type="entry name" value="PROKAR_LIPOPROTEIN"/>
    <property type="match status" value="1"/>
</dbReference>
<comment type="caution">
    <text evidence="9">The sequence shown here is derived from an EMBL/GenBank/DDBJ whole genome shotgun (WGS) entry which is preliminary data.</text>
</comment>
<dbReference type="PROSITE" id="PS50198">
    <property type="entry name" value="PPIC_PPIASE_2"/>
    <property type="match status" value="1"/>
</dbReference>
<evidence type="ECO:0000256" key="6">
    <source>
        <dbReference type="PROSITE-ProRule" id="PRU00278"/>
    </source>
</evidence>